<evidence type="ECO:0000256" key="1">
    <source>
        <dbReference type="SAM" id="Phobius"/>
    </source>
</evidence>
<evidence type="ECO:0000313" key="2">
    <source>
        <dbReference type="EMBL" id="PKR83298.1"/>
    </source>
</evidence>
<protein>
    <submittedName>
        <fullName evidence="2">Uncharacterized protein</fullName>
    </submittedName>
</protein>
<feature type="transmembrane region" description="Helical" evidence="1">
    <location>
        <begin position="32"/>
        <end position="53"/>
    </location>
</feature>
<keyword evidence="1" id="KW-1133">Transmembrane helix</keyword>
<keyword evidence="1" id="KW-0812">Transmembrane</keyword>
<organism evidence="2 3">
    <name type="scientific">Heyndrickxia camelliae</name>
    <dbReference type="NCBI Taxonomy" id="1707093"/>
    <lineage>
        <taxon>Bacteria</taxon>
        <taxon>Bacillati</taxon>
        <taxon>Bacillota</taxon>
        <taxon>Bacilli</taxon>
        <taxon>Bacillales</taxon>
        <taxon>Bacillaceae</taxon>
        <taxon>Heyndrickxia</taxon>
    </lineage>
</organism>
<evidence type="ECO:0000313" key="3">
    <source>
        <dbReference type="Proteomes" id="UP000233440"/>
    </source>
</evidence>
<name>A0A2N3LF86_9BACI</name>
<sequence length="66" mass="7879">MEKTYYFATLFFGFIITIAILCFAIVCFYIHYLWTGIIFLLIFIGAISMNIVFARKWFQNQKRGSY</sequence>
<keyword evidence="1" id="KW-0472">Membrane</keyword>
<proteinExistence type="predicted"/>
<feature type="transmembrane region" description="Helical" evidence="1">
    <location>
        <begin position="5"/>
        <end position="26"/>
    </location>
</feature>
<keyword evidence="3" id="KW-1185">Reference proteome</keyword>
<dbReference type="EMBL" id="PIQO01000020">
    <property type="protein sequence ID" value="PKR83298.1"/>
    <property type="molecule type" value="Genomic_DNA"/>
</dbReference>
<dbReference type="Proteomes" id="UP000233440">
    <property type="component" value="Unassembled WGS sequence"/>
</dbReference>
<accession>A0A2N3LF86</accession>
<dbReference type="AlphaFoldDB" id="A0A2N3LF86"/>
<gene>
    <name evidence="2" type="ORF">CWO92_20070</name>
</gene>
<comment type="caution">
    <text evidence="2">The sequence shown here is derived from an EMBL/GenBank/DDBJ whole genome shotgun (WGS) entry which is preliminary data.</text>
</comment>
<reference evidence="2 3" key="1">
    <citation type="submission" date="2017-11" db="EMBL/GenBank/DDBJ databases">
        <title>Bacillus camelliae sp. nov., isolated from pu'er tea.</title>
        <authorList>
            <person name="Niu L."/>
        </authorList>
    </citation>
    <scope>NUCLEOTIDE SEQUENCE [LARGE SCALE GENOMIC DNA]</scope>
    <source>
        <strain evidence="2 3">7578-1</strain>
    </source>
</reference>